<evidence type="ECO:0000256" key="1">
    <source>
        <dbReference type="ARBA" id="ARBA00022723"/>
    </source>
</evidence>
<dbReference type="OrthoDB" id="2931534at2759"/>
<dbReference type="Proteomes" id="UP000217790">
    <property type="component" value="Unassembled WGS sequence"/>
</dbReference>
<dbReference type="PROSITE" id="PS50865">
    <property type="entry name" value="ZF_MYND_2"/>
    <property type="match status" value="1"/>
</dbReference>
<dbReference type="SUPFAM" id="SSF144232">
    <property type="entry name" value="HIT/MYND zinc finger-like"/>
    <property type="match status" value="1"/>
</dbReference>
<dbReference type="InterPro" id="IPR002893">
    <property type="entry name" value="Znf_MYND"/>
</dbReference>
<organism evidence="6 7">
    <name type="scientific">Armillaria gallica</name>
    <name type="common">Bulbous honey fungus</name>
    <name type="synonym">Armillaria bulbosa</name>
    <dbReference type="NCBI Taxonomy" id="47427"/>
    <lineage>
        <taxon>Eukaryota</taxon>
        <taxon>Fungi</taxon>
        <taxon>Dikarya</taxon>
        <taxon>Basidiomycota</taxon>
        <taxon>Agaricomycotina</taxon>
        <taxon>Agaricomycetes</taxon>
        <taxon>Agaricomycetidae</taxon>
        <taxon>Agaricales</taxon>
        <taxon>Marasmiineae</taxon>
        <taxon>Physalacriaceae</taxon>
        <taxon>Armillaria</taxon>
    </lineage>
</organism>
<dbReference type="GO" id="GO:0008270">
    <property type="term" value="F:zinc ion binding"/>
    <property type="evidence" value="ECO:0007669"/>
    <property type="project" value="UniProtKB-KW"/>
</dbReference>
<dbReference type="Pfam" id="PF01753">
    <property type="entry name" value="zf-MYND"/>
    <property type="match status" value="1"/>
</dbReference>
<name>A0A2H3CQ37_ARMGA</name>
<accession>A0A2H3CQ37</accession>
<dbReference type="STRING" id="47427.A0A2H3CQ37"/>
<gene>
    <name evidence="6" type="ORF">ARMGADRAFT_1092103</name>
</gene>
<reference evidence="7" key="1">
    <citation type="journal article" date="2017" name="Nat. Ecol. Evol.">
        <title>Genome expansion and lineage-specific genetic innovations in the forest pathogenic fungi Armillaria.</title>
        <authorList>
            <person name="Sipos G."/>
            <person name="Prasanna A.N."/>
            <person name="Walter M.C."/>
            <person name="O'Connor E."/>
            <person name="Balint B."/>
            <person name="Krizsan K."/>
            <person name="Kiss B."/>
            <person name="Hess J."/>
            <person name="Varga T."/>
            <person name="Slot J."/>
            <person name="Riley R."/>
            <person name="Boka B."/>
            <person name="Rigling D."/>
            <person name="Barry K."/>
            <person name="Lee J."/>
            <person name="Mihaltcheva S."/>
            <person name="LaButti K."/>
            <person name="Lipzen A."/>
            <person name="Waldron R."/>
            <person name="Moloney N.M."/>
            <person name="Sperisen C."/>
            <person name="Kredics L."/>
            <person name="Vagvoelgyi C."/>
            <person name="Patrignani A."/>
            <person name="Fitzpatrick D."/>
            <person name="Nagy I."/>
            <person name="Doyle S."/>
            <person name="Anderson J.B."/>
            <person name="Grigoriev I.V."/>
            <person name="Gueldener U."/>
            <person name="Muensterkoetter M."/>
            <person name="Nagy L.G."/>
        </authorList>
    </citation>
    <scope>NUCLEOTIDE SEQUENCE [LARGE SCALE GENOMIC DNA]</scope>
    <source>
        <strain evidence="7">Ar21-2</strain>
    </source>
</reference>
<dbReference type="Gene3D" id="6.10.140.2220">
    <property type="match status" value="1"/>
</dbReference>
<dbReference type="EMBL" id="KZ293743">
    <property type="protein sequence ID" value="PBK80538.1"/>
    <property type="molecule type" value="Genomic_DNA"/>
</dbReference>
<evidence type="ECO:0000259" key="5">
    <source>
        <dbReference type="PROSITE" id="PS50865"/>
    </source>
</evidence>
<evidence type="ECO:0000256" key="2">
    <source>
        <dbReference type="ARBA" id="ARBA00022771"/>
    </source>
</evidence>
<evidence type="ECO:0000313" key="7">
    <source>
        <dbReference type="Proteomes" id="UP000217790"/>
    </source>
</evidence>
<dbReference type="AlphaFoldDB" id="A0A2H3CQ37"/>
<keyword evidence="7" id="KW-1185">Reference proteome</keyword>
<dbReference type="OMA" id="GSVPWIC"/>
<keyword evidence="2 4" id="KW-0863">Zinc-finger</keyword>
<dbReference type="InParanoid" id="A0A2H3CQ37"/>
<feature type="domain" description="MYND-type" evidence="5">
    <location>
        <begin position="393"/>
        <end position="435"/>
    </location>
</feature>
<proteinExistence type="predicted"/>
<evidence type="ECO:0000256" key="3">
    <source>
        <dbReference type="ARBA" id="ARBA00022833"/>
    </source>
</evidence>
<keyword evidence="1" id="KW-0479">Metal-binding</keyword>
<evidence type="ECO:0000256" key="4">
    <source>
        <dbReference type="PROSITE-ProRule" id="PRU00134"/>
    </source>
</evidence>
<evidence type="ECO:0000313" key="6">
    <source>
        <dbReference type="EMBL" id="PBK80538.1"/>
    </source>
</evidence>
<protein>
    <recommendedName>
        <fullName evidence="5">MYND-type domain-containing protein</fullName>
    </recommendedName>
</protein>
<keyword evidence="3" id="KW-0862">Zinc</keyword>
<sequence>MSSLELAALSSLAALDPTAFRDVCAAVRHQLRRAGQQQCASVASSKSSGRLDIAAECFKSLWTALGSEKSKVLGDPSNVVLLVELWTELCSWIIEYLQSFIVEDSMTSDLQDSLAASKILNLLHLLSENHRLLHLMTQSKDIISCLTEVSIHLLLSETQSPSQYVPTMQIIPTLSLSSERANGGAPVDAKRILDSMAPARVTKILFRIMHLTELPATSASEISTIIRFLLYCSRCSSKFHANHLIHGSVPWICRLFARVLKGSGAPLYHHQPAQSCAFYLRRCTDKGPRWAAQAVERRLLELLLRELPHASDDFTTAITGLFESIHVLLLFRGVLRYACQSLRRIKRLDIESHLVNASVSTRETWEAFKDAVEDRWRLRDVVASKGSFGECTNAKCPNAVAELRLPVRRCQGCLSAFYCSRDCQKTSWPAHKNDCQRVQRERREGFSPQVSRRDLHFIRFVATRDVHHSADDVKAAIAKSNASANHDYYSVVVVNYTNVPRSITVELMGREHPRADWPELMEQEGPQAEQLVRIIVPGDGGDGVEIFIASMLQ</sequence>